<gene>
    <name evidence="2" type="ORF">BBAD15_g12555</name>
</gene>
<dbReference type="HOGENOM" id="CLU_046006_15_2_1"/>
<dbReference type="InterPro" id="IPR037523">
    <property type="entry name" value="VOC_core"/>
</dbReference>
<dbReference type="Gene3D" id="3.10.180.10">
    <property type="entry name" value="2,3-Dihydroxybiphenyl 1,2-Dioxygenase, domain 1"/>
    <property type="match status" value="1"/>
</dbReference>
<dbReference type="Pfam" id="PF00903">
    <property type="entry name" value="Glyoxalase"/>
    <property type="match status" value="1"/>
</dbReference>
<dbReference type="EMBL" id="ANFO01001726">
    <property type="protein sequence ID" value="KGQ02238.1"/>
    <property type="molecule type" value="Genomic_DNA"/>
</dbReference>
<name>A0A0A2V454_BEABA</name>
<reference evidence="2 3" key="1">
    <citation type="submission" date="2012-10" db="EMBL/GenBank/DDBJ databases">
        <title>Genome sequencing and analysis of entomopathogenic fungi Beauveria bassiana D1-5.</title>
        <authorList>
            <person name="Li Q."/>
            <person name="Wang L."/>
            <person name="Zhang Z."/>
            <person name="Wang Q."/>
            <person name="Ren J."/>
            <person name="Wang M."/>
            <person name="Xu W."/>
            <person name="Wang J."/>
            <person name="Lu Y."/>
            <person name="Du Q."/>
            <person name="Sun Z."/>
        </authorList>
    </citation>
    <scope>NUCLEOTIDE SEQUENCE [LARGE SCALE GENOMIC DNA]</scope>
    <source>
        <strain evidence="2 3">D1-5</strain>
    </source>
</reference>
<dbReference type="SUPFAM" id="SSF54593">
    <property type="entry name" value="Glyoxalase/Bleomycin resistance protein/Dihydroxybiphenyl dioxygenase"/>
    <property type="match status" value="1"/>
</dbReference>
<evidence type="ECO:0000313" key="2">
    <source>
        <dbReference type="EMBL" id="KGQ02238.1"/>
    </source>
</evidence>
<dbReference type="AlphaFoldDB" id="A0A0A2V454"/>
<protein>
    <recommendedName>
        <fullName evidence="1">VOC domain-containing protein</fullName>
    </recommendedName>
</protein>
<dbReference type="Proteomes" id="UP000030106">
    <property type="component" value="Unassembled WGS sequence"/>
</dbReference>
<feature type="domain" description="VOC" evidence="1">
    <location>
        <begin position="15"/>
        <end position="125"/>
    </location>
</feature>
<evidence type="ECO:0000313" key="3">
    <source>
        <dbReference type="Proteomes" id="UP000030106"/>
    </source>
</evidence>
<dbReference type="InterPro" id="IPR004360">
    <property type="entry name" value="Glyas_Fos-R_dOase_dom"/>
</dbReference>
<accession>A0A0A2V454</accession>
<sequence length="126" mass="13789">MKESCGPPIAQDIAMPLSALLHTTDLAATRDFYGSVLGFTVTDSAEGTLTVEKHGGRLIFTTLDLWQRAPGFSGILYFSLPDVEAFYRQIKDKTPIAWPLQRMAYGSHEFGLVDGNGYTLAFVQGV</sequence>
<dbReference type="InterPro" id="IPR029068">
    <property type="entry name" value="Glyas_Bleomycin-R_OHBP_Dase"/>
</dbReference>
<proteinExistence type="predicted"/>
<comment type="caution">
    <text evidence="2">The sequence shown here is derived from an EMBL/GenBank/DDBJ whole genome shotgun (WGS) entry which is preliminary data.</text>
</comment>
<organism evidence="2 3">
    <name type="scientific">Beauveria bassiana D1-5</name>
    <dbReference type="NCBI Taxonomy" id="1245745"/>
    <lineage>
        <taxon>Eukaryota</taxon>
        <taxon>Fungi</taxon>
        <taxon>Dikarya</taxon>
        <taxon>Ascomycota</taxon>
        <taxon>Pezizomycotina</taxon>
        <taxon>Sordariomycetes</taxon>
        <taxon>Hypocreomycetidae</taxon>
        <taxon>Hypocreales</taxon>
        <taxon>Cordycipitaceae</taxon>
        <taxon>Beauveria</taxon>
    </lineage>
</organism>
<evidence type="ECO:0000259" key="1">
    <source>
        <dbReference type="PROSITE" id="PS51819"/>
    </source>
</evidence>
<dbReference type="PROSITE" id="PS51819">
    <property type="entry name" value="VOC"/>
    <property type="match status" value="1"/>
</dbReference>